<dbReference type="SUPFAM" id="SSF57716">
    <property type="entry name" value="Glucocorticoid receptor-like (DNA-binding domain)"/>
    <property type="match status" value="1"/>
</dbReference>
<dbReference type="CDD" id="cd18793">
    <property type="entry name" value="SF2_C_SNF"/>
    <property type="match status" value="1"/>
</dbReference>
<dbReference type="InterPro" id="IPR036957">
    <property type="entry name" value="Znf_PARP_sf"/>
</dbReference>
<dbReference type="Gene3D" id="3.30.1740.10">
    <property type="entry name" value="Zinc finger, PARP-type"/>
    <property type="match status" value="1"/>
</dbReference>
<dbReference type="InterPro" id="IPR050628">
    <property type="entry name" value="SNF2_RAD54_helicase_TF"/>
</dbReference>
<dbReference type="InterPro" id="IPR027417">
    <property type="entry name" value="P-loop_NTPase"/>
</dbReference>
<dbReference type="SMART" id="SM00487">
    <property type="entry name" value="DEXDc"/>
    <property type="match status" value="1"/>
</dbReference>
<keyword evidence="5" id="KW-0378">Hydrolase</keyword>
<evidence type="ECO:0000256" key="10">
    <source>
        <dbReference type="PROSITE-ProRule" id="PRU00175"/>
    </source>
</evidence>
<dbReference type="Gene3D" id="3.40.50.300">
    <property type="entry name" value="P-loop containing nucleotide triphosphate hydrolases"/>
    <property type="match status" value="1"/>
</dbReference>
<dbReference type="SUPFAM" id="SSF52540">
    <property type="entry name" value="P-loop containing nucleoside triphosphate hydrolases"/>
    <property type="match status" value="3"/>
</dbReference>
<keyword evidence="2" id="KW-0479">Metal-binding</keyword>
<dbReference type="SUPFAM" id="SSF57850">
    <property type="entry name" value="RING/U-box"/>
    <property type="match status" value="1"/>
</dbReference>
<evidence type="ECO:0000313" key="15">
    <source>
        <dbReference type="Proteomes" id="UP001311799"/>
    </source>
</evidence>
<dbReference type="Pfam" id="PF00271">
    <property type="entry name" value="Helicase_C"/>
    <property type="match status" value="1"/>
</dbReference>
<evidence type="ECO:0000256" key="1">
    <source>
        <dbReference type="ARBA" id="ARBA00004123"/>
    </source>
</evidence>
<feature type="region of interest" description="Disordered" evidence="11">
    <location>
        <begin position="1030"/>
        <end position="1050"/>
    </location>
</feature>
<dbReference type="CDD" id="cd18008">
    <property type="entry name" value="DEXDc_SHPRH-like"/>
    <property type="match status" value="1"/>
</dbReference>
<dbReference type="GO" id="GO:0005634">
    <property type="term" value="C:nucleus"/>
    <property type="evidence" value="ECO:0007669"/>
    <property type="project" value="UniProtKB-SubCell"/>
</dbReference>
<evidence type="ECO:0000256" key="9">
    <source>
        <dbReference type="ARBA" id="ARBA00023242"/>
    </source>
</evidence>
<dbReference type="InterPro" id="IPR038718">
    <property type="entry name" value="SNF2-like_sf"/>
</dbReference>
<keyword evidence="15" id="KW-1185">Reference proteome</keyword>
<dbReference type="InterPro" id="IPR001650">
    <property type="entry name" value="Helicase_C-like"/>
</dbReference>
<evidence type="ECO:0000256" key="8">
    <source>
        <dbReference type="ARBA" id="ARBA00022840"/>
    </source>
</evidence>
<evidence type="ECO:0000256" key="2">
    <source>
        <dbReference type="ARBA" id="ARBA00022723"/>
    </source>
</evidence>
<reference evidence="14 15" key="1">
    <citation type="submission" date="2023-10" db="EMBL/GenBank/DDBJ databases">
        <title>Comparative genomics analysis reveals potential genetic determinants of host preference in Cryptosporidium xiaoi.</title>
        <authorList>
            <person name="Xiao L."/>
            <person name="Li J."/>
        </authorList>
    </citation>
    <scope>NUCLEOTIDE SEQUENCE [LARGE SCALE GENOMIC DNA]</scope>
    <source>
        <strain evidence="14 15">52996</strain>
    </source>
</reference>
<dbReference type="InterPro" id="IPR001510">
    <property type="entry name" value="Znf_PARP"/>
</dbReference>
<evidence type="ECO:0000256" key="3">
    <source>
        <dbReference type="ARBA" id="ARBA00022741"/>
    </source>
</evidence>
<keyword evidence="8" id="KW-0067">ATP-binding</keyword>
<dbReference type="InterPro" id="IPR001841">
    <property type="entry name" value="Znf_RING"/>
</dbReference>
<evidence type="ECO:0000313" key="14">
    <source>
        <dbReference type="EMBL" id="KAK6588948.1"/>
    </source>
</evidence>
<gene>
    <name evidence="14" type="ORF">RS030_273692</name>
</gene>
<feature type="domain" description="Helicase C-terminal" evidence="13">
    <location>
        <begin position="1113"/>
        <end position="1269"/>
    </location>
</feature>
<keyword evidence="6" id="KW-0347">Helicase</keyword>
<evidence type="ECO:0000259" key="12">
    <source>
        <dbReference type="PROSITE" id="PS50089"/>
    </source>
</evidence>
<dbReference type="GO" id="GO:0008094">
    <property type="term" value="F:ATP-dependent activity, acting on DNA"/>
    <property type="evidence" value="ECO:0007669"/>
    <property type="project" value="TreeGrafter"/>
</dbReference>
<evidence type="ECO:0000256" key="6">
    <source>
        <dbReference type="ARBA" id="ARBA00022806"/>
    </source>
</evidence>
<dbReference type="GO" id="GO:0008270">
    <property type="term" value="F:zinc ion binding"/>
    <property type="evidence" value="ECO:0007669"/>
    <property type="project" value="UniProtKB-KW"/>
</dbReference>
<proteinExistence type="predicted"/>
<feature type="region of interest" description="Disordered" evidence="11">
    <location>
        <begin position="553"/>
        <end position="599"/>
    </location>
</feature>
<dbReference type="PANTHER" id="PTHR45626:SF12">
    <property type="entry name" value="DNA REPAIR PROTEIN RAD16"/>
    <property type="match status" value="1"/>
</dbReference>
<dbReference type="GO" id="GO:0005524">
    <property type="term" value="F:ATP binding"/>
    <property type="evidence" value="ECO:0007669"/>
    <property type="project" value="UniProtKB-KW"/>
</dbReference>
<keyword evidence="7" id="KW-0862">Zinc</keyword>
<dbReference type="PANTHER" id="PTHR45626">
    <property type="entry name" value="TRANSCRIPTION TERMINATION FACTOR 2-RELATED"/>
    <property type="match status" value="1"/>
</dbReference>
<accession>A0AAV9XWG8</accession>
<dbReference type="GO" id="GO:0016787">
    <property type="term" value="F:hydrolase activity"/>
    <property type="evidence" value="ECO:0007669"/>
    <property type="project" value="UniProtKB-KW"/>
</dbReference>
<protein>
    <submittedName>
        <fullName evidence="14">Swi2 Snf2 ATpase</fullName>
    </submittedName>
</protein>
<evidence type="ECO:0000259" key="13">
    <source>
        <dbReference type="PROSITE" id="PS51194"/>
    </source>
</evidence>
<dbReference type="Proteomes" id="UP001311799">
    <property type="component" value="Unassembled WGS sequence"/>
</dbReference>
<feature type="region of interest" description="Disordered" evidence="11">
    <location>
        <begin position="917"/>
        <end position="936"/>
    </location>
</feature>
<feature type="domain" description="RING-type" evidence="12">
    <location>
        <begin position="955"/>
        <end position="1015"/>
    </location>
</feature>
<sequence>MTDLDLSALTKRKPLVLINDAYWEPKIKEWVPKLMIDDLEKEQREIIVQKLLVVVVTPSNISRCSVCGKVISRGEYRIGVPEYDRRGVYGIINRWNHINPCSQKFFKKIIQGYNSNSEEIENRLSDTIYGWDTLSIGIKDEIVELSEKEEITQSNEYTINSSDDLINRTVVNSRPTPINLTYDLLQFQKEGLEWMCNQENSIARGGILADEMGMGKTIQTISLFLEHDIPPITDENVGDKKKKVATGKNLVIAPVAAVLQWKQEIERFTKPGSLKVHVYHGSNRNKLKNNNQEYGVDIDQADVVITTYPTLEAEYRKVSSSFKYKCQYCDRSFLKRNLRLHLRYFCGPNARRTAKQALTERKSDGLRKAMNTLKIGLEDGVDKAKQLEEIAKSLPTISNVYREILAKADLLDDESLSSSIPWFVSRKRVNIKKGNNYDSKQVKEEELGTNDKSTVTPKDMAAVKKEIKIDSIDKKENIKAFFEWGGIGLPLKKETLKSIKEFLSNIEASKDHLMNKFSLNENMLNDLIVLSNNSKKQKKDEIINQISNVLGIEDDSNPKTIESKTKSNKSKTISRKNNNTTKKRKMSKNKDEYDDYEDDNYEVEDEIGVDMSDDDFEYNYRKVSRIGLKKRVNKKKSESDDEYDYNDDNDSHIIEVENEEYNDEDIELEEEEIINKLKEYSGIFGRKWYRVVLDEAHRIKARTTSTAKAIFSLTCIGTKWCLTGTPLQNRVGELYSLVRFIGYHPYAYYFCQKNDCNCRQLNYVSHMKYCSKCQHARSCHYSFFNKMIINPIKRYGFSGEGSEALKRLKNDVLDKVLLRRTKVQRQEDVKLPPLEIKVLYNELSPPEKDFYTSIYQRSKIKFDTFVNQGTVLHNYAHVFDLISRLRQAVDHPYLIVYGKFNTREDLYGNEYEQKTTSFCSNDSENDEDKNCEENTRKKDKLIPSKSRASNNEDLCYICMDNVTLDQRVTSKCKHGFHIKCIKEYVEQAPQFEECITDSNMENELSMIGVLGCPVCYVPLTIDFKNILSNNKNSSLSDEENDTSDNLESENQEMQIERDLERLEMAKKMGIIGNSSVESISLSNEEKEDDILTSVRNKNIIRQIKTQGFESSTKIDRLIEEINRMMNEDPESKGIVFSQFTNMLDLVSYRLKKSNIGCVMLAGSMSILQRNSILYSFNKFPDLKIILISLKAGGEGLNLQVANYVFLLDPWWNPAVELQAFQRAHRIGQKKKVMAIRFITKDTIEERMFQLQEKKQLVFDGTVGASNNALHKLNSDDLKFLFQN</sequence>
<comment type="caution">
    <text evidence="14">The sequence shown here is derived from an EMBL/GenBank/DDBJ whole genome shotgun (WGS) entry which is preliminary data.</text>
</comment>
<evidence type="ECO:0000256" key="5">
    <source>
        <dbReference type="ARBA" id="ARBA00022801"/>
    </source>
</evidence>
<keyword evidence="4 10" id="KW-0863">Zinc-finger</keyword>
<organism evidence="14 15">
    <name type="scientific">Cryptosporidium xiaoi</name>
    <dbReference type="NCBI Taxonomy" id="659607"/>
    <lineage>
        <taxon>Eukaryota</taxon>
        <taxon>Sar</taxon>
        <taxon>Alveolata</taxon>
        <taxon>Apicomplexa</taxon>
        <taxon>Conoidasida</taxon>
        <taxon>Coccidia</taxon>
        <taxon>Eucoccidiorida</taxon>
        <taxon>Eimeriorina</taxon>
        <taxon>Cryptosporidiidae</taxon>
        <taxon>Cryptosporidium</taxon>
    </lineage>
</organism>
<dbReference type="EMBL" id="JAWDEY010000019">
    <property type="protein sequence ID" value="KAK6588948.1"/>
    <property type="molecule type" value="Genomic_DNA"/>
</dbReference>
<dbReference type="Gene3D" id="3.40.50.10810">
    <property type="entry name" value="Tandem AAA-ATPase domain"/>
    <property type="match status" value="2"/>
</dbReference>
<dbReference type="GO" id="GO:0003677">
    <property type="term" value="F:DNA binding"/>
    <property type="evidence" value="ECO:0007669"/>
    <property type="project" value="InterPro"/>
</dbReference>
<dbReference type="GO" id="GO:0006289">
    <property type="term" value="P:nucleotide-excision repair"/>
    <property type="evidence" value="ECO:0007669"/>
    <property type="project" value="TreeGrafter"/>
</dbReference>
<dbReference type="PROSITE" id="PS51194">
    <property type="entry name" value="HELICASE_CTER"/>
    <property type="match status" value="1"/>
</dbReference>
<dbReference type="Gene3D" id="3.30.40.10">
    <property type="entry name" value="Zinc/RING finger domain, C3HC4 (zinc finger)"/>
    <property type="match status" value="1"/>
</dbReference>
<dbReference type="GO" id="GO:0004386">
    <property type="term" value="F:helicase activity"/>
    <property type="evidence" value="ECO:0007669"/>
    <property type="project" value="UniProtKB-KW"/>
</dbReference>
<dbReference type="InterPro" id="IPR014001">
    <property type="entry name" value="Helicase_ATP-bd"/>
</dbReference>
<dbReference type="InterPro" id="IPR049730">
    <property type="entry name" value="SNF2/RAD54-like_C"/>
</dbReference>
<feature type="compositionally biased region" description="Acidic residues" evidence="11">
    <location>
        <begin position="1036"/>
        <end position="1050"/>
    </location>
</feature>
<dbReference type="Pfam" id="PF00176">
    <property type="entry name" value="SNF2-rel_dom"/>
    <property type="match status" value="2"/>
</dbReference>
<evidence type="ECO:0000256" key="11">
    <source>
        <dbReference type="SAM" id="MobiDB-lite"/>
    </source>
</evidence>
<keyword evidence="3" id="KW-0547">Nucleotide-binding</keyword>
<dbReference type="SMART" id="SM00490">
    <property type="entry name" value="HELICc"/>
    <property type="match status" value="1"/>
</dbReference>
<dbReference type="InterPro" id="IPR000330">
    <property type="entry name" value="SNF2_N"/>
</dbReference>
<keyword evidence="9" id="KW-0539">Nucleus</keyword>
<dbReference type="PROSITE" id="PS50089">
    <property type="entry name" value="ZF_RING_2"/>
    <property type="match status" value="1"/>
</dbReference>
<comment type="subcellular location">
    <subcellularLocation>
        <location evidence="1">Nucleus</location>
    </subcellularLocation>
</comment>
<dbReference type="InterPro" id="IPR013083">
    <property type="entry name" value="Znf_RING/FYVE/PHD"/>
</dbReference>
<dbReference type="SMART" id="SM00184">
    <property type="entry name" value="RING"/>
    <property type="match status" value="1"/>
</dbReference>
<name>A0AAV9XWG8_9CRYT</name>
<dbReference type="SMART" id="SM01336">
    <property type="entry name" value="zf-PARP"/>
    <property type="match status" value="1"/>
</dbReference>
<evidence type="ECO:0000256" key="7">
    <source>
        <dbReference type="ARBA" id="ARBA00022833"/>
    </source>
</evidence>
<evidence type="ECO:0000256" key="4">
    <source>
        <dbReference type="ARBA" id="ARBA00022771"/>
    </source>
</evidence>